<dbReference type="GO" id="GO:0016614">
    <property type="term" value="F:oxidoreductase activity, acting on CH-OH group of donors"/>
    <property type="evidence" value="ECO:0007669"/>
    <property type="project" value="InterPro"/>
</dbReference>
<dbReference type="PIRSF" id="PIRSF000137">
    <property type="entry name" value="Alcohol_oxidase"/>
    <property type="match status" value="1"/>
</dbReference>
<evidence type="ECO:0000256" key="4">
    <source>
        <dbReference type="ARBA" id="ARBA00022827"/>
    </source>
</evidence>
<dbReference type="InterPro" id="IPR007867">
    <property type="entry name" value="GMC_OxRtase_C"/>
</dbReference>
<dbReference type="GO" id="GO:0050660">
    <property type="term" value="F:flavin adenine dinucleotide binding"/>
    <property type="evidence" value="ECO:0007669"/>
    <property type="project" value="InterPro"/>
</dbReference>
<feature type="chain" id="PRO_5036211740" evidence="6">
    <location>
        <begin position="25"/>
        <end position="598"/>
    </location>
</feature>
<dbReference type="SUPFAM" id="SSF51905">
    <property type="entry name" value="FAD/NAD(P)-binding domain"/>
    <property type="match status" value="1"/>
</dbReference>
<dbReference type="PANTHER" id="PTHR11552:SF147">
    <property type="entry name" value="CHOLINE DEHYDROGENASE, MITOCHONDRIAL"/>
    <property type="match status" value="1"/>
</dbReference>
<evidence type="ECO:0000256" key="2">
    <source>
        <dbReference type="ARBA" id="ARBA00010790"/>
    </source>
</evidence>
<evidence type="ECO:0000256" key="6">
    <source>
        <dbReference type="SAM" id="SignalP"/>
    </source>
</evidence>
<dbReference type="EMBL" id="OC864560">
    <property type="protein sequence ID" value="CAD7631798.1"/>
    <property type="molecule type" value="Genomic_DNA"/>
</dbReference>
<accession>A0A7R9Q5D8</accession>
<evidence type="ECO:0000259" key="8">
    <source>
        <dbReference type="Pfam" id="PF05199"/>
    </source>
</evidence>
<dbReference type="Pfam" id="PF05199">
    <property type="entry name" value="GMC_oxred_C"/>
    <property type="match status" value="1"/>
</dbReference>
<evidence type="ECO:0000313" key="9">
    <source>
        <dbReference type="EMBL" id="CAD7631798.1"/>
    </source>
</evidence>
<dbReference type="SUPFAM" id="SSF54373">
    <property type="entry name" value="FAD-linked reductases, C-terminal domain"/>
    <property type="match status" value="1"/>
</dbReference>
<dbReference type="InterPro" id="IPR012132">
    <property type="entry name" value="GMC_OxRdtase"/>
</dbReference>
<dbReference type="PANTHER" id="PTHR11552">
    <property type="entry name" value="GLUCOSE-METHANOL-CHOLINE GMC OXIDOREDUCTASE"/>
    <property type="match status" value="1"/>
</dbReference>
<keyword evidence="10" id="KW-1185">Reference proteome</keyword>
<protein>
    <submittedName>
        <fullName evidence="9">Uncharacterized protein</fullName>
    </submittedName>
</protein>
<dbReference type="OrthoDB" id="6487978at2759"/>
<keyword evidence="6" id="KW-0732">Signal</keyword>
<dbReference type="InterPro" id="IPR036188">
    <property type="entry name" value="FAD/NAD-bd_sf"/>
</dbReference>
<organism evidence="9">
    <name type="scientific">Medioppia subpectinata</name>
    <dbReference type="NCBI Taxonomy" id="1979941"/>
    <lineage>
        <taxon>Eukaryota</taxon>
        <taxon>Metazoa</taxon>
        <taxon>Ecdysozoa</taxon>
        <taxon>Arthropoda</taxon>
        <taxon>Chelicerata</taxon>
        <taxon>Arachnida</taxon>
        <taxon>Acari</taxon>
        <taxon>Acariformes</taxon>
        <taxon>Sarcoptiformes</taxon>
        <taxon>Oribatida</taxon>
        <taxon>Brachypylina</taxon>
        <taxon>Oppioidea</taxon>
        <taxon>Oppiidae</taxon>
        <taxon>Medioppia</taxon>
    </lineage>
</organism>
<dbReference type="InterPro" id="IPR000172">
    <property type="entry name" value="GMC_OxRdtase_N"/>
</dbReference>
<feature type="domain" description="Glucose-methanol-choline oxidoreductase N-terminal" evidence="7">
    <location>
        <begin position="38"/>
        <end position="332"/>
    </location>
</feature>
<dbReference type="Pfam" id="PF00732">
    <property type="entry name" value="GMC_oxred_N"/>
    <property type="match status" value="1"/>
</dbReference>
<comment type="similarity">
    <text evidence="2">Belongs to the GMC oxidoreductase family.</text>
</comment>
<feature type="domain" description="Glucose-methanol-choline oxidoreductase C-terminal" evidence="8">
    <location>
        <begin position="442"/>
        <end position="585"/>
    </location>
</feature>
<dbReference type="Gene3D" id="3.30.560.10">
    <property type="entry name" value="Glucose Oxidase, domain 3"/>
    <property type="match status" value="1"/>
</dbReference>
<dbReference type="AlphaFoldDB" id="A0A7R9Q5D8"/>
<dbReference type="EMBL" id="CAJPIZ010009985">
    <property type="protein sequence ID" value="CAG2112228.1"/>
    <property type="molecule type" value="Genomic_DNA"/>
</dbReference>
<dbReference type="Gene3D" id="3.50.50.60">
    <property type="entry name" value="FAD/NAD(P)-binding domain"/>
    <property type="match status" value="1"/>
</dbReference>
<evidence type="ECO:0000313" key="10">
    <source>
        <dbReference type="Proteomes" id="UP000759131"/>
    </source>
</evidence>
<keyword evidence="4 5" id="KW-0274">FAD</keyword>
<feature type="signal peptide" evidence="6">
    <location>
        <begin position="1"/>
        <end position="24"/>
    </location>
</feature>
<gene>
    <name evidence="9" type="ORF">OSB1V03_LOCUS12207</name>
</gene>
<dbReference type="Proteomes" id="UP000759131">
    <property type="component" value="Unassembled WGS sequence"/>
</dbReference>
<evidence type="ECO:0000256" key="5">
    <source>
        <dbReference type="PIRSR" id="PIRSR000137-2"/>
    </source>
</evidence>
<comment type="cofactor">
    <cofactor evidence="1 5">
        <name>FAD</name>
        <dbReference type="ChEBI" id="CHEBI:57692"/>
    </cofactor>
</comment>
<sequence>MAVIESTALFLSVALLILQNYVNHRAIETSDHELKHVYDFIVVGSGSAGSIVASRLAENAHINVLLLEAGGPVGGNTDIPGAYFSFFNGPMDWNFTHEEQFVGKAFVNRRIPEKIGLGIGGSSSHNTLIYNRGNRRDFDIWSQEFGAHGWSYDEVMPYFLRWENQTDPHLANNGFHSTTGPIQVTSWAKPNPIILLHQKAVNELGFKNVDINGGEQFGTTIAQAFIGTNGVRSSASNGFIDPNPYPHNLHILPNSFVTRVLFEGKTAVGVEFVRYGKLQTMFAKREVILSCGAVGSPHTLMVSGIGPKDQLKKFGIPVVADLPVGEHYQNHPGLTYNFLINPKYKYVVGENSAITVRNLNEFFANHRGPLAAHHRTITYLFTKNNQQGPHHPNSNFETGLYLFPQNLTELPFRYDRQHEWDAYHSQFMGKDYLLIHAILYRPRSMGYVRLVSNNPFVYPTINGKFLTHPLDMEDMIETLKYAFFVFERSSLAKYMTQTAPIPGCQYCPKGFIYECDSYIRCLIDQYCDSGFHSSGTCRMGSVDRKDVVVDPRLRVKGIDGLRVCDASIMPLITNGNTNAPTLMIGEKCAQMIKDDNHV</sequence>
<feature type="binding site" evidence="5">
    <location>
        <position position="257"/>
    </location>
    <ligand>
        <name>FAD</name>
        <dbReference type="ChEBI" id="CHEBI:57692"/>
    </ligand>
</feature>
<evidence type="ECO:0000256" key="1">
    <source>
        <dbReference type="ARBA" id="ARBA00001974"/>
    </source>
</evidence>
<keyword evidence="3" id="KW-0285">Flavoprotein</keyword>
<evidence type="ECO:0000256" key="3">
    <source>
        <dbReference type="ARBA" id="ARBA00022630"/>
    </source>
</evidence>
<proteinExistence type="inferred from homology"/>
<evidence type="ECO:0000259" key="7">
    <source>
        <dbReference type="Pfam" id="PF00732"/>
    </source>
</evidence>
<reference evidence="9" key="1">
    <citation type="submission" date="2020-11" db="EMBL/GenBank/DDBJ databases">
        <authorList>
            <person name="Tran Van P."/>
        </authorList>
    </citation>
    <scope>NUCLEOTIDE SEQUENCE</scope>
</reference>
<name>A0A7R9Q5D8_9ACAR</name>